<organism evidence="1">
    <name type="scientific">Siphoviridae sp. ctjKY6</name>
    <dbReference type="NCBI Taxonomy" id="2825631"/>
    <lineage>
        <taxon>Viruses</taxon>
        <taxon>Duplodnaviria</taxon>
        <taxon>Heunggongvirae</taxon>
        <taxon>Uroviricota</taxon>
        <taxon>Caudoviricetes</taxon>
    </lineage>
</organism>
<name>A0A8S5UY27_9CAUD</name>
<accession>A0A8S5UY27</accession>
<protein>
    <submittedName>
        <fullName evidence="1">Uncharacterized protein</fullName>
    </submittedName>
</protein>
<reference evidence="1" key="1">
    <citation type="journal article" date="2021" name="Proc. Natl. Acad. Sci. U.S.A.">
        <title>A Catalog of Tens of Thousands of Viruses from Human Metagenomes Reveals Hidden Associations with Chronic Diseases.</title>
        <authorList>
            <person name="Tisza M.J."/>
            <person name="Buck C.B."/>
        </authorList>
    </citation>
    <scope>NUCLEOTIDE SEQUENCE</scope>
    <source>
        <strain evidence="1">CtjKY6</strain>
    </source>
</reference>
<sequence length="167" mass="18395">MIGTKYTSEMLAAFAKLPRLCRMDVKVAPDGREIAFYSRQYADGGSCVTTVFDAEDRELATYEEVADLDDVRFGFAVDKCIAKVAVRKHAVSDALQAVFNVHGADPDAVKVESVVLPADSVVELDVAVSEYGFTSVVEWLHTKSNVFISFYENATSDDPWLRICEPA</sequence>
<evidence type="ECO:0000313" key="1">
    <source>
        <dbReference type="EMBL" id="DAF99400.1"/>
    </source>
</evidence>
<dbReference type="EMBL" id="BK016165">
    <property type="protein sequence ID" value="DAF99400.1"/>
    <property type="molecule type" value="Genomic_DNA"/>
</dbReference>
<proteinExistence type="predicted"/>